<dbReference type="EMBL" id="JASCZI010271883">
    <property type="protein sequence ID" value="MED6216665.1"/>
    <property type="molecule type" value="Genomic_DNA"/>
</dbReference>
<protein>
    <submittedName>
        <fullName evidence="1">Uncharacterized protein</fullName>
    </submittedName>
</protein>
<evidence type="ECO:0000313" key="1">
    <source>
        <dbReference type="EMBL" id="MED6216665.1"/>
    </source>
</evidence>
<keyword evidence="2" id="KW-1185">Reference proteome</keyword>
<proteinExistence type="predicted"/>
<comment type="caution">
    <text evidence="1">The sequence shown here is derived from an EMBL/GenBank/DDBJ whole genome shotgun (WGS) entry which is preliminary data.</text>
</comment>
<accession>A0ABU6Z4Z2</accession>
<sequence>MLWSLPILRKTSLRLLSASILRVAVREVGGIEAIWINRKHPILSWMQESSRLLHLQLKGLRVIPHIRRCIHSGGCECTKGRISEVYGSIVLTVSVRQFDEFGPSYLLLNLDQDGKTMLRGRA</sequence>
<reference evidence="1 2" key="1">
    <citation type="journal article" date="2023" name="Plants (Basel)">
        <title>Bridging the Gap: Combining Genomics and Transcriptomics Approaches to Understand Stylosanthes scabra, an Orphan Legume from the Brazilian Caatinga.</title>
        <authorList>
            <person name="Ferreira-Neto J.R.C."/>
            <person name="da Silva M.D."/>
            <person name="Binneck E."/>
            <person name="de Melo N.F."/>
            <person name="da Silva R.H."/>
            <person name="de Melo A.L.T.M."/>
            <person name="Pandolfi V."/>
            <person name="Bustamante F.O."/>
            <person name="Brasileiro-Vidal A.C."/>
            <person name="Benko-Iseppon A.M."/>
        </authorList>
    </citation>
    <scope>NUCLEOTIDE SEQUENCE [LARGE SCALE GENOMIC DNA]</scope>
    <source>
        <tissue evidence="1">Leaves</tissue>
    </source>
</reference>
<gene>
    <name evidence="1" type="ORF">PIB30_009810</name>
</gene>
<evidence type="ECO:0000313" key="2">
    <source>
        <dbReference type="Proteomes" id="UP001341840"/>
    </source>
</evidence>
<dbReference type="Proteomes" id="UP001341840">
    <property type="component" value="Unassembled WGS sequence"/>
</dbReference>
<organism evidence="1 2">
    <name type="scientific">Stylosanthes scabra</name>
    <dbReference type="NCBI Taxonomy" id="79078"/>
    <lineage>
        <taxon>Eukaryota</taxon>
        <taxon>Viridiplantae</taxon>
        <taxon>Streptophyta</taxon>
        <taxon>Embryophyta</taxon>
        <taxon>Tracheophyta</taxon>
        <taxon>Spermatophyta</taxon>
        <taxon>Magnoliopsida</taxon>
        <taxon>eudicotyledons</taxon>
        <taxon>Gunneridae</taxon>
        <taxon>Pentapetalae</taxon>
        <taxon>rosids</taxon>
        <taxon>fabids</taxon>
        <taxon>Fabales</taxon>
        <taxon>Fabaceae</taxon>
        <taxon>Papilionoideae</taxon>
        <taxon>50 kb inversion clade</taxon>
        <taxon>dalbergioids sensu lato</taxon>
        <taxon>Dalbergieae</taxon>
        <taxon>Pterocarpus clade</taxon>
        <taxon>Stylosanthes</taxon>
    </lineage>
</organism>
<name>A0ABU6Z4Z2_9FABA</name>